<evidence type="ECO:0000313" key="2">
    <source>
        <dbReference type="EMBL" id="GES09812.1"/>
    </source>
</evidence>
<organism evidence="2 3">
    <name type="scientific">Acrocarpospora macrocephala</name>
    <dbReference type="NCBI Taxonomy" id="150177"/>
    <lineage>
        <taxon>Bacteria</taxon>
        <taxon>Bacillati</taxon>
        <taxon>Actinomycetota</taxon>
        <taxon>Actinomycetes</taxon>
        <taxon>Streptosporangiales</taxon>
        <taxon>Streptosporangiaceae</taxon>
        <taxon>Acrocarpospora</taxon>
    </lineage>
</organism>
<sequence>MVIMSVNRRDEALNELVAAIREIVLPDGPAIRQVLVEPYVDSEGESALRAVVITDAPEDDGWSARFTHDLRKRVNQLAVEHGLDDYVYVTPLTEEDFASRNEPEDTSEEPDTSAIKEEFDMFLLLALGGERMIKNR</sequence>
<proteinExistence type="predicted"/>
<dbReference type="Proteomes" id="UP000331127">
    <property type="component" value="Unassembled WGS sequence"/>
</dbReference>
<name>A0A5M3WP04_9ACTN</name>
<accession>A0A5M3WP04</accession>
<dbReference type="AlphaFoldDB" id="A0A5M3WP04"/>
<reference evidence="2 3" key="1">
    <citation type="submission" date="2019-10" db="EMBL/GenBank/DDBJ databases">
        <title>Whole genome shotgun sequence of Acrocarpospora macrocephala NBRC 16266.</title>
        <authorList>
            <person name="Ichikawa N."/>
            <person name="Kimura A."/>
            <person name="Kitahashi Y."/>
            <person name="Komaki H."/>
            <person name="Oguchi A."/>
        </authorList>
    </citation>
    <scope>NUCLEOTIDE SEQUENCE [LARGE SCALE GENOMIC DNA]</scope>
    <source>
        <strain evidence="2 3">NBRC 16266</strain>
    </source>
</reference>
<keyword evidence="3" id="KW-1185">Reference proteome</keyword>
<comment type="caution">
    <text evidence="2">The sequence shown here is derived from an EMBL/GenBank/DDBJ whole genome shotgun (WGS) entry which is preliminary data.</text>
</comment>
<feature type="region of interest" description="Disordered" evidence="1">
    <location>
        <begin position="94"/>
        <end position="113"/>
    </location>
</feature>
<protein>
    <submittedName>
        <fullName evidence="2">Uncharacterized protein</fullName>
    </submittedName>
</protein>
<evidence type="ECO:0000256" key="1">
    <source>
        <dbReference type="SAM" id="MobiDB-lite"/>
    </source>
</evidence>
<evidence type="ECO:0000313" key="3">
    <source>
        <dbReference type="Proteomes" id="UP000331127"/>
    </source>
</evidence>
<gene>
    <name evidence="2" type="ORF">Amac_034080</name>
</gene>
<dbReference type="EMBL" id="BLAE01000017">
    <property type="protein sequence ID" value="GES09812.1"/>
    <property type="molecule type" value="Genomic_DNA"/>
</dbReference>